<organism evidence="1 2">
    <name type="scientific">Paenibacillus polymyxa</name>
    <name type="common">Bacillus polymyxa</name>
    <dbReference type="NCBI Taxonomy" id="1406"/>
    <lineage>
        <taxon>Bacteria</taxon>
        <taxon>Bacillati</taxon>
        <taxon>Bacillota</taxon>
        <taxon>Bacilli</taxon>
        <taxon>Bacillales</taxon>
        <taxon>Paenibacillaceae</taxon>
        <taxon>Paenibacillus</taxon>
    </lineage>
</organism>
<sequence length="121" mass="13691">MLTLTIVIEEAICALTTFDEVGHANYDLKNGEGAGNPQEAEEQKEIARKEMRLIRAFIRKHIYWFGGGAKRQYTWLWASPRAGRPELLILGEKGVDNRKDSEGVCRILSGPNYTELFKPVP</sequence>
<dbReference type="EMBL" id="JARVWT010000008">
    <property type="protein sequence ID" value="MDH2332859.1"/>
    <property type="molecule type" value="Genomic_DNA"/>
</dbReference>
<proteinExistence type="predicted"/>
<gene>
    <name evidence="1" type="ORF">QDS18_18565</name>
</gene>
<protein>
    <submittedName>
        <fullName evidence="1">Uncharacterized protein</fullName>
    </submittedName>
</protein>
<reference evidence="1" key="1">
    <citation type="submission" date="2023-04" db="EMBL/GenBank/DDBJ databases">
        <title>Uncovering the Secrets of Slow-Growing Bacteria in Tropical Savanna Soil through Cultivation and Genomic Analysis.</title>
        <authorList>
            <person name="Goncalves O.S."/>
            <person name="Santana M.F."/>
        </authorList>
    </citation>
    <scope>NUCLEOTIDE SEQUENCE</scope>
    <source>
        <strain evidence="1">ANTI</strain>
    </source>
</reference>
<accession>A0AAP4A0Z4</accession>
<dbReference type="RefSeq" id="WP_279835063.1">
    <property type="nucleotide sequence ID" value="NZ_JARVWT010000008.1"/>
</dbReference>
<dbReference type="AlphaFoldDB" id="A0AAP4A0Z4"/>
<evidence type="ECO:0000313" key="2">
    <source>
        <dbReference type="Proteomes" id="UP001229409"/>
    </source>
</evidence>
<name>A0AAP4A0Z4_PAEPO</name>
<evidence type="ECO:0000313" key="1">
    <source>
        <dbReference type="EMBL" id="MDH2332859.1"/>
    </source>
</evidence>
<dbReference type="Proteomes" id="UP001229409">
    <property type="component" value="Unassembled WGS sequence"/>
</dbReference>
<comment type="caution">
    <text evidence="1">The sequence shown here is derived from an EMBL/GenBank/DDBJ whole genome shotgun (WGS) entry which is preliminary data.</text>
</comment>